<dbReference type="RefSeq" id="WP_379705150.1">
    <property type="nucleotide sequence ID" value="NZ_JBHTAT010000001.1"/>
</dbReference>
<evidence type="ECO:0000313" key="5">
    <source>
        <dbReference type="EMBL" id="MFC7256402.1"/>
    </source>
</evidence>
<dbReference type="Pfam" id="PF04414">
    <property type="entry name" value="tRNA_deacylase"/>
    <property type="match status" value="1"/>
</dbReference>
<dbReference type="PANTHER" id="PTHR34667:SF1">
    <property type="entry name" value="D-AMINOACYL-TRNA DEACYLASE"/>
    <property type="match status" value="1"/>
</dbReference>
<dbReference type="Gene3D" id="3.40.50.10700">
    <property type="entry name" value="AF0625-like"/>
    <property type="match status" value="1"/>
</dbReference>
<comment type="similarity">
    <text evidence="4">Belongs to the DtdA deacylase family.</text>
</comment>
<dbReference type="GO" id="GO:0051499">
    <property type="term" value="F:D-aminoacyl-tRNA deacylase activity"/>
    <property type="evidence" value="ECO:0007669"/>
    <property type="project" value="UniProtKB-UniRule"/>
</dbReference>
<dbReference type="GO" id="GO:0008270">
    <property type="term" value="F:zinc ion binding"/>
    <property type="evidence" value="ECO:0007669"/>
    <property type="project" value="UniProtKB-UniRule"/>
</dbReference>
<dbReference type="GeneID" id="96954793"/>
<reference evidence="5 6" key="1">
    <citation type="journal article" date="2019" name="Int. J. Syst. Evol. Microbiol.">
        <title>The Global Catalogue of Microorganisms (GCM) 10K type strain sequencing project: providing services to taxonomists for standard genome sequencing and annotation.</title>
        <authorList>
            <consortium name="The Broad Institute Genomics Platform"/>
            <consortium name="The Broad Institute Genome Sequencing Center for Infectious Disease"/>
            <person name="Wu L."/>
            <person name="Ma J."/>
        </authorList>
    </citation>
    <scope>NUCLEOTIDE SEQUENCE [LARGE SCALE GENOMIC DNA]</scope>
    <source>
        <strain evidence="5 6">GX21</strain>
    </source>
</reference>
<keyword evidence="2 4" id="KW-0378">Hydrolase</keyword>
<evidence type="ECO:0000256" key="2">
    <source>
        <dbReference type="ARBA" id="ARBA00022801"/>
    </source>
</evidence>
<protein>
    <recommendedName>
        <fullName evidence="4">D-aminoacyl-tRNA deacylase</fullName>
        <ecNumber evidence="4">3.1.1.96</ecNumber>
    </recommendedName>
</protein>
<evidence type="ECO:0000313" key="6">
    <source>
        <dbReference type="Proteomes" id="UP001596434"/>
    </source>
</evidence>
<dbReference type="Proteomes" id="UP001596434">
    <property type="component" value="Unassembled WGS sequence"/>
</dbReference>
<keyword evidence="1 4" id="KW-0479">Metal-binding</keyword>
<keyword evidence="3 4" id="KW-0862">Zinc</keyword>
<evidence type="ECO:0000256" key="4">
    <source>
        <dbReference type="HAMAP-Rule" id="MF_00562"/>
    </source>
</evidence>
<comment type="catalytic activity">
    <reaction evidence="4">
        <text>glycyl-tRNA(Ala) + H2O = tRNA(Ala) + glycine + H(+)</text>
        <dbReference type="Rhea" id="RHEA:53744"/>
        <dbReference type="Rhea" id="RHEA-COMP:9657"/>
        <dbReference type="Rhea" id="RHEA-COMP:13640"/>
        <dbReference type="ChEBI" id="CHEBI:15377"/>
        <dbReference type="ChEBI" id="CHEBI:15378"/>
        <dbReference type="ChEBI" id="CHEBI:57305"/>
        <dbReference type="ChEBI" id="CHEBI:78442"/>
        <dbReference type="ChEBI" id="CHEBI:78522"/>
        <dbReference type="EC" id="3.1.1.96"/>
    </reaction>
</comment>
<comment type="catalytic activity">
    <reaction evidence="4">
        <text>a D-aminoacyl-tRNA + H2O = a tRNA + a D-alpha-amino acid + H(+)</text>
        <dbReference type="Rhea" id="RHEA:13953"/>
        <dbReference type="Rhea" id="RHEA-COMP:10123"/>
        <dbReference type="Rhea" id="RHEA-COMP:10124"/>
        <dbReference type="ChEBI" id="CHEBI:15377"/>
        <dbReference type="ChEBI" id="CHEBI:15378"/>
        <dbReference type="ChEBI" id="CHEBI:59871"/>
        <dbReference type="ChEBI" id="CHEBI:78442"/>
        <dbReference type="ChEBI" id="CHEBI:79333"/>
        <dbReference type="EC" id="3.1.1.96"/>
    </reaction>
</comment>
<dbReference type="PANTHER" id="PTHR34667">
    <property type="entry name" value="D-AMINOACYL-TRNA DEACYLASE"/>
    <property type="match status" value="1"/>
</dbReference>
<sequence length="455" mass="47818">MIAIVVSRADSASEHVGEALLDLANWTEHRDERRPDGEGGGTYYRTDGFELRTFDELHIYLDRPDAAFDDPDLLIVVSRHSGETGPLLTAHFTGNFGDAEYGGTAGQFARACPNAAAEAVSALAEHAPPEYDVGTECTHHGPTDVGVPSMFVELGSDEAQWGDPAGARAVARAVLDLRGVAADRDKQVAGFGGGHYAPRFGRVVRETAWAVGHVGADWGLEAMGNPATNREVLRRAVEASGTDTVLVEGGHPGLTEVLTDLGYRVVTETWLRETSAHPVPVVEAVEDRLAGVSEGLRFGEVVPSVAEDGDAGDAVVVTDLPTALVDAAHGVDADAARGAVAASAVAFETTEGGTRPRGRVALPAADPAAAAETMTDALAAVLREAYDEVIRRDDQVVARTEAFDPSAAHELGVPEGPAFGRLADGQAVEIDGERIEPTAVRTERVDRFPVVEAAE</sequence>
<comment type="function">
    <text evidence="4">D-aminoacyl-tRNA deacylase with broad substrate specificity. By recycling D-aminoacyl-tRNA to D-amino acids and free tRNA molecules, this enzyme counteracts the toxicity associated with the formation of D-aminoacyl-tRNA entities in vivo.</text>
</comment>
<dbReference type="InterPro" id="IPR007508">
    <property type="entry name" value="DtdA"/>
</dbReference>
<gene>
    <name evidence="4" type="primary">dtdA</name>
    <name evidence="5" type="ORF">ACFQKE_14045</name>
</gene>
<organism evidence="5 6">
    <name type="scientific">Haloplanus litoreus</name>
    <dbReference type="NCBI Taxonomy" id="767515"/>
    <lineage>
        <taxon>Archaea</taxon>
        <taxon>Methanobacteriati</taxon>
        <taxon>Methanobacteriota</taxon>
        <taxon>Stenosarchaea group</taxon>
        <taxon>Halobacteria</taxon>
        <taxon>Halobacteriales</taxon>
        <taxon>Haloferacaceae</taxon>
        <taxon>Haloplanus</taxon>
    </lineage>
</organism>
<dbReference type="EMBL" id="JBHTAT010000001">
    <property type="protein sequence ID" value="MFC7256402.1"/>
    <property type="molecule type" value="Genomic_DNA"/>
</dbReference>
<dbReference type="EC" id="3.1.1.96" evidence="4"/>
<dbReference type="GO" id="GO:0019478">
    <property type="term" value="P:D-amino acid catabolic process"/>
    <property type="evidence" value="ECO:0007669"/>
    <property type="project" value="UniProtKB-UniRule"/>
</dbReference>
<dbReference type="AlphaFoldDB" id="A0ABD6A1Z3"/>
<dbReference type="HAMAP" id="MF_00562">
    <property type="entry name" value="Deacylase_DtdA"/>
    <property type="match status" value="1"/>
</dbReference>
<comment type="caution">
    <text evidence="5">The sequence shown here is derived from an EMBL/GenBank/DDBJ whole genome shotgun (WGS) entry which is preliminary data.</text>
</comment>
<comment type="cofactor">
    <cofactor evidence="4">
        <name>Zn(2+)</name>
        <dbReference type="ChEBI" id="CHEBI:29105"/>
    </cofactor>
    <text evidence="4">Binds 2 Zn(2+) ions per subunit.</text>
</comment>
<evidence type="ECO:0000256" key="3">
    <source>
        <dbReference type="ARBA" id="ARBA00022833"/>
    </source>
</evidence>
<keyword evidence="6" id="KW-1185">Reference proteome</keyword>
<dbReference type="InterPro" id="IPR018033">
    <property type="entry name" value="Deacylase_DtdA_archaea"/>
</dbReference>
<comment type="subunit">
    <text evidence="4">Monomer.</text>
</comment>
<evidence type="ECO:0000256" key="1">
    <source>
        <dbReference type="ARBA" id="ARBA00022723"/>
    </source>
</evidence>
<dbReference type="SUPFAM" id="SSF142535">
    <property type="entry name" value="AF0625-like"/>
    <property type="match status" value="1"/>
</dbReference>
<name>A0ABD6A1Z3_9EURY</name>
<dbReference type="NCBIfam" id="NF011435">
    <property type="entry name" value="PRK14866.1-1"/>
    <property type="match status" value="1"/>
</dbReference>
<dbReference type="Gene3D" id="3.40.630.50">
    <property type="entry name" value="AF0625-like"/>
    <property type="match status" value="1"/>
</dbReference>
<proteinExistence type="inferred from homology"/>
<accession>A0ABD6A1Z3</accession>